<dbReference type="EMBL" id="WVUD01000001">
    <property type="protein sequence ID" value="MYL81628.1"/>
    <property type="molecule type" value="Genomic_DNA"/>
</dbReference>
<proteinExistence type="predicted"/>
<gene>
    <name evidence="1" type="ORF">GTA51_00555</name>
</gene>
<reference evidence="1 2" key="1">
    <citation type="submission" date="2020-01" db="EMBL/GenBank/DDBJ databases">
        <title>Genome sequence of Desulfovibrio aerotolerans DSM 16695(T).</title>
        <authorList>
            <person name="Karnachuk O."/>
            <person name="Avakyan M."/>
            <person name="Mardanov A."/>
            <person name="Kadnikov V."/>
            <person name="Ravin N."/>
        </authorList>
    </citation>
    <scope>NUCLEOTIDE SEQUENCE [LARGE SCALE GENOMIC DNA]</scope>
    <source>
        <strain evidence="1 2">DSM 16695</strain>
    </source>
</reference>
<name>A0A7C9MG31_9BACT</name>
<evidence type="ECO:0000313" key="2">
    <source>
        <dbReference type="Proteomes" id="UP000482487"/>
    </source>
</evidence>
<organism evidence="1 2">
    <name type="scientific">Solidesulfovibrio aerotolerans</name>
    <dbReference type="NCBI Taxonomy" id="295255"/>
    <lineage>
        <taxon>Bacteria</taxon>
        <taxon>Pseudomonadati</taxon>
        <taxon>Thermodesulfobacteriota</taxon>
        <taxon>Desulfovibrionia</taxon>
        <taxon>Desulfovibrionales</taxon>
        <taxon>Desulfovibrionaceae</taxon>
        <taxon>Solidesulfovibrio</taxon>
    </lineage>
</organism>
<sequence>MVVSAAREVAVNADLLTLPGGLPSGGALCGQCAAAGPTCCTLSPGQEELCFPVSDMERTRIVEQVGLVRGAFTPQANSRAFVANLARLFPRDRDTLARLFPDGGQHLRLSVDSAGNCVFLRADGCSLPSPVRPYYCRLFPFWLAGARVTAFASPDCLIHRQGRTVHRMLALLDYSEAGVRELHGRLRLAWGLPPKEGMPFVTPSLVRFRP</sequence>
<dbReference type="Proteomes" id="UP000482487">
    <property type="component" value="Unassembled WGS sequence"/>
</dbReference>
<protein>
    <submittedName>
        <fullName evidence="1">Zinc/iron-chelating domain-containing protein</fullName>
    </submittedName>
</protein>
<dbReference type="OrthoDB" id="275146at2"/>
<accession>A0A7C9MG31</accession>
<evidence type="ECO:0000313" key="1">
    <source>
        <dbReference type="EMBL" id="MYL81628.1"/>
    </source>
</evidence>
<comment type="caution">
    <text evidence="1">The sequence shown here is derived from an EMBL/GenBank/DDBJ whole genome shotgun (WGS) entry which is preliminary data.</text>
</comment>
<dbReference type="AlphaFoldDB" id="A0A7C9MG31"/>
<keyword evidence="2" id="KW-1185">Reference proteome</keyword>